<sequence>MLDFVFLVITTVFFMLLLAAILSTIFRKQIVFDQRANAYLGKSNDQLDKLDKGKHKKKRQSVIVRKYWNQGVNQVSKRMSQNESKKLQVLIRDAGYMTKLSPIEFRLIQLLLAVGGATLVGLLFLPTADNLMVIWLMIITVAFLGYRIPIFYLGKKKTERVKSINRAMPDFFDSVNLLIEAGIGLDGAIHNVCGRMNGPLPEEFRMAMDDVKRGMSRREAFYELRKRVASDAFQSVLTSLIQADQLGVGMAKVLRNLTVRIREQQREKAREQAMKAPIKMLFPMVFFIFPSLFIVILGPLVIMLITEGLGGM</sequence>
<evidence type="ECO:0000256" key="4">
    <source>
        <dbReference type="ARBA" id="ARBA00022989"/>
    </source>
</evidence>
<dbReference type="Proteomes" id="UP000799092">
    <property type="component" value="Unassembled WGS sequence"/>
</dbReference>
<comment type="subcellular location">
    <subcellularLocation>
        <location evidence="1">Cell membrane</location>
        <topology evidence="1">Multi-pass membrane protein</topology>
    </subcellularLocation>
</comment>
<dbReference type="AlphaFoldDB" id="A0A6A8DF72"/>
<feature type="domain" description="Type II secretion system protein GspF" evidence="7">
    <location>
        <begin position="171"/>
        <end position="297"/>
    </location>
</feature>
<feature type="transmembrane region" description="Helical" evidence="6">
    <location>
        <begin position="6"/>
        <end position="26"/>
    </location>
</feature>
<dbReference type="GO" id="GO:0005886">
    <property type="term" value="C:plasma membrane"/>
    <property type="evidence" value="ECO:0007669"/>
    <property type="project" value="UniProtKB-SubCell"/>
</dbReference>
<dbReference type="InterPro" id="IPR018076">
    <property type="entry name" value="T2SS_GspF_dom"/>
</dbReference>
<keyword evidence="9" id="KW-1185">Reference proteome</keyword>
<name>A0A6A8DF72_9BACI</name>
<evidence type="ECO:0000313" key="9">
    <source>
        <dbReference type="Proteomes" id="UP000799092"/>
    </source>
</evidence>
<reference evidence="8" key="1">
    <citation type="submission" date="2019-11" db="EMBL/GenBank/DDBJ databases">
        <authorList>
            <person name="Li J."/>
        </authorList>
    </citation>
    <scope>NUCLEOTIDE SEQUENCE</scope>
    <source>
        <strain evidence="8">B6B</strain>
    </source>
</reference>
<organism evidence="8 9">
    <name type="scientific">Aquibacillus halophilus</name>
    <dbReference type="NCBI Taxonomy" id="930132"/>
    <lineage>
        <taxon>Bacteria</taxon>
        <taxon>Bacillati</taxon>
        <taxon>Bacillota</taxon>
        <taxon>Bacilli</taxon>
        <taxon>Bacillales</taxon>
        <taxon>Bacillaceae</taxon>
        <taxon>Aquibacillus</taxon>
    </lineage>
</organism>
<evidence type="ECO:0000256" key="3">
    <source>
        <dbReference type="ARBA" id="ARBA00022692"/>
    </source>
</evidence>
<feature type="transmembrane region" description="Helical" evidence="6">
    <location>
        <begin position="280"/>
        <end position="305"/>
    </location>
</feature>
<evidence type="ECO:0000256" key="6">
    <source>
        <dbReference type="SAM" id="Phobius"/>
    </source>
</evidence>
<protein>
    <recommendedName>
        <fullName evidence="7">Type II secretion system protein GspF domain-containing protein</fullName>
    </recommendedName>
</protein>
<dbReference type="Pfam" id="PF00482">
    <property type="entry name" value="T2SSF"/>
    <property type="match status" value="1"/>
</dbReference>
<keyword evidence="3 6" id="KW-0812">Transmembrane</keyword>
<feature type="transmembrane region" description="Helical" evidence="6">
    <location>
        <begin position="107"/>
        <end position="126"/>
    </location>
</feature>
<keyword evidence="4 6" id="KW-1133">Transmembrane helix</keyword>
<dbReference type="PANTHER" id="PTHR35007">
    <property type="entry name" value="INTEGRAL MEMBRANE PROTEIN-RELATED"/>
    <property type="match status" value="1"/>
</dbReference>
<dbReference type="RefSeq" id="WP_153737907.1">
    <property type="nucleotide sequence ID" value="NZ_WJNG01000015.1"/>
</dbReference>
<dbReference type="InterPro" id="IPR042094">
    <property type="entry name" value="T2SS_GspF_sf"/>
</dbReference>
<proteinExistence type="predicted"/>
<dbReference type="EMBL" id="WJNG01000015">
    <property type="protein sequence ID" value="MRH44303.1"/>
    <property type="molecule type" value="Genomic_DNA"/>
</dbReference>
<dbReference type="OrthoDB" id="9810662at2"/>
<evidence type="ECO:0000313" key="8">
    <source>
        <dbReference type="EMBL" id="MRH44303.1"/>
    </source>
</evidence>
<accession>A0A6A8DF72</accession>
<evidence type="ECO:0000256" key="5">
    <source>
        <dbReference type="ARBA" id="ARBA00023136"/>
    </source>
</evidence>
<feature type="transmembrane region" description="Helical" evidence="6">
    <location>
        <begin position="132"/>
        <end position="153"/>
    </location>
</feature>
<evidence type="ECO:0000259" key="7">
    <source>
        <dbReference type="Pfam" id="PF00482"/>
    </source>
</evidence>
<evidence type="ECO:0000256" key="2">
    <source>
        <dbReference type="ARBA" id="ARBA00022475"/>
    </source>
</evidence>
<dbReference type="PANTHER" id="PTHR35007:SF2">
    <property type="entry name" value="PILUS ASSEMBLE PROTEIN"/>
    <property type="match status" value="1"/>
</dbReference>
<keyword evidence="5 6" id="KW-0472">Membrane</keyword>
<keyword evidence="2" id="KW-1003">Cell membrane</keyword>
<comment type="caution">
    <text evidence="8">The sequence shown here is derived from an EMBL/GenBank/DDBJ whole genome shotgun (WGS) entry which is preliminary data.</text>
</comment>
<gene>
    <name evidence="8" type="ORF">GH741_16795</name>
</gene>
<evidence type="ECO:0000256" key="1">
    <source>
        <dbReference type="ARBA" id="ARBA00004651"/>
    </source>
</evidence>
<dbReference type="Gene3D" id="1.20.81.30">
    <property type="entry name" value="Type II secretion system (T2SS), domain F"/>
    <property type="match status" value="1"/>
</dbReference>